<protein>
    <recommendedName>
        <fullName evidence="6">FAD-binding domain-containing protein</fullName>
    </recommendedName>
</protein>
<dbReference type="AlphaFoldDB" id="A0AAD2H355"/>
<dbReference type="GO" id="GO:0004497">
    <property type="term" value="F:monooxygenase activity"/>
    <property type="evidence" value="ECO:0007669"/>
    <property type="project" value="UniProtKB-KW"/>
</dbReference>
<feature type="domain" description="FAD-binding" evidence="6">
    <location>
        <begin position="130"/>
        <end position="348"/>
    </location>
</feature>
<evidence type="ECO:0000256" key="5">
    <source>
        <dbReference type="ARBA" id="ARBA00023033"/>
    </source>
</evidence>
<keyword evidence="3" id="KW-0274">FAD</keyword>
<evidence type="ECO:0000313" key="8">
    <source>
        <dbReference type="Proteomes" id="UP001295794"/>
    </source>
</evidence>
<keyword evidence="2" id="KW-0285">Flavoprotein</keyword>
<feature type="domain" description="FAD-binding" evidence="6">
    <location>
        <begin position="14"/>
        <end position="69"/>
    </location>
</feature>
<dbReference type="InterPro" id="IPR050493">
    <property type="entry name" value="FAD-dep_Monooxygenase_BioMet"/>
</dbReference>
<keyword evidence="5" id="KW-0503">Monooxygenase</keyword>
<evidence type="ECO:0000256" key="2">
    <source>
        <dbReference type="ARBA" id="ARBA00022630"/>
    </source>
</evidence>
<dbReference type="InterPro" id="IPR036188">
    <property type="entry name" value="FAD/NAD-bd_sf"/>
</dbReference>
<comment type="caution">
    <text evidence="7">The sequence shown here is derived from an EMBL/GenBank/DDBJ whole genome shotgun (WGS) entry which is preliminary data.</text>
</comment>
<reference evidence="7" key="1">
    <citation type="submission" date="2023-11" db="EMBL/GenBank/DDBJ databases">
        <authorList>
            <person name="De Vega J J."/>
            <person name="De Vega J J."/>
        </authorList>
    </citation>
    <scope>NUCLEOTIDE SEQUENCE</scope>
</reference>
<evidence type="ECO:0000256" key="3">
    <source>
        <dbReference type="ARBA" id="ARBA00022827"/>
    </source>
</evidence>
<dbReference type="PANTHER" id="PTHR13789:SF309">
    <property type="entry name" value="PUTATIVE (AFU_ORTHOLOGUE AFUA_6G14510)-RELATED"/>
    <property type="match status" value="1"/>
</dbReference>
<dbReference type="Pfam" id="PF01494">
    <property type="entry name" value="FAD_binding_3"/>
    <property type="match status" value="2"/>
</dbReference>
<sequence>MPSDSTTTATPLRITIVGAGLGGLTAAVALRQIGHIVQVFERSENKTEVGAALGIQPNAMRVLKHLGVQVENFKGVFVTGWLLMCHRTDIYDELKRVALDTTGGFPQVSMRFGCKVLSCSPEEGTVVLESGETVHADLVIGADGIQSLIRTNVLGYVQDATPTGIACCRSVFNATPTDGSFSGLEWLSEGDPGVRSVAWRGLPFRMILCYPCRNGELVNSAHFYTETEEEKQDVSQPASTPTMSPAQVRAKFADYHPKFHRLLDLPNHAGKIFRWRLRVLPAIPTWCKGRTALLGDAAHATLPFLAQGAAMAIEDAGVLACMLPLGTTREDVSARLAVWEDIRKPRADFVNKTTIEQMEFIIAGQQGTALGDTRSKLAEYDAIAAGRLAYQEKFERV</sequence>
<comment type="similarity">
    <text evidence="1">Belongs to the paxM FAD-dependent monooxygenase family.</text>
</comment>
<proteinExistence type="inferred from homology"/>
<dbReference type="SUPFAM" id="SSF51905">
    <property type="entry name" value="FAD/NAD(P)-binding domain"/>
    <property type="match status" value="1"/>
</dbReference>
<evidence type="ECO:0000256" key="1">
    <source>
        <dbReference type="ARBA" id="ARBA00007992"/>
    </source>
</evidence>
<accession>A0AAD2H355</accession>
<dbReference type="InterPro" id="IPR002938">
    <property type="entry name" value="FAD-bd"/>
</dbReference>
<name>A0AAD2H355_9AGAR</name>
<organism evidence="7 8">
    <name type="scientific">Mycena citricolor</name>
    <dbReference type="NCBI Taxonomy" id="2018698"/>
    <lineage>
        <taxon>Eukaryota</taxon>
        <taxon>Fungi</taxon>
        <taxon>Dikarya</taxon>
        <taxon>Basidiomycota</taxon>
        <taxon>Agaricomycotina</taxon>
        <taxon>Agaricomycetes</taxon>
        <taxon>Agaricomycetidae</taxon>
        <taxon>Agaricales</taxon>
        <taxon>Marasmiineae</taxon>
        <taxon>Mycenaceae</taxon>
        <taxon>Mycena</taxon>
    </lineage>
</organism>
<dbReference type="Gene3D" id="3.50.50.60">
    <property type="entry name" value="FAD/NAD(P)-binding domain"/>
    <property type="match status" value="1"/>
</dbReference>
<gene>
    <name evidence="7" type="ORF">MYCIT1_LOCUS11222</name>
</gene>
<dbReference type="PRINTS" id="PR00420">
    <property type="entry name" value="RNGMNOXGNASE"/>
</dbReference>
<keyword evidence="8" id="KW-1185">Reference proteome</keyword>
<keyword evidence="4" id="KW-0560">Oxidoreductase</keyword>
<dbReference type="EMBL" id="CAVNYO010000138">
    <property type="protein sequence ID" value="CAK5268147.1"/>
    <property type="molecule type" value="Genomic_DNA"/>
</dbReference>
<evidence type="ECO:0000256" key="4">
    <source>
        <dbReference type="ARBA" id="ARBA00023002"/>
    </source>
</evidence>
<evidence type="ECO:0000259" key="6">
    <source>
        <dbReference type="Pfam" id="PF01494"/>
    </source>
</evidence>
<dbReference type="PANTHER" id="PTHR13789">
    <property type="entry name" value="MONOOXYGENASE"/>
    <property type="match status" value="1"/>
</dbReference>
<evidence type="ECO:0000313" key="7">
    <source>
        <dbReference type="EMBL" id="CAK5268147.1"/>
    </source>
</evidence>
<dbReference type="GO" id="GO:0071949">
    <property type="term" value="F:FAD binding"/>
    <property type="evidence" value="ECO:0007669"/>
    <property type="project" value="InterPro"/>
</dbReference>
<dbReference type="Proteomes" id="UP001295794">
    <property type="component" value="Unassembled WGS sequence"/>
</dbReference>